<evidence type="ECO:0000313" key="2">
    <source>
        <dbReference type="Proteomes" id="UP000028828"/>
    </source>
</evidence>
<accession>A0A086L6P9</accession>
<dbReference type="VEuPathDB" id="ToxoDB:TGP89_269960C"/>
<gene>
    <name evidence="1" type="ORF">TGP89_269960C</name>
</gene>
<dbReference type="EMBL" id="AEYI02000033">
    <property type="protein sequence ID" value="KFG52317.1"/>
    <property type="molecule type" value="Genomic_DNA"/>
</dbReference>
<comment type="caution">
    <text evidence="1">The sequence shown here is derived from an EMBL/GenBank/DDBJ whole genome shotgun (WGS) entry which is preliminary data.</text>
</comment>
<proteinExistence type="predicted"/>
<feature type="non-terminal residue" evidence="1">
    <location>
        <position position="1"/>
    </location>
</feature>
<evidence type="ECO:0000313" key="1">
    <source>
        <dbReference type="EMBL" id="KFG52317.1"/>
    </source>
</evidence>
<feature type="non-terminal residue" evidence="1">
    <location>
        <position position="33"/>
    </location>
</feature>
<dbReference type="Proteomes" id="UP000028828">
    <property type="component" value="Unassembled WGS sequence"/>
</dbReference>
<sequence>RQAGRTFKLCLEWTTALFPLDNLSTQGAPLLSP</sequence>
<name>A0A086L6P9_TOXGO</name>
<reference evidence="1 2" key="1">
    <citation type="submission" date="2014-03" db="EMBL/GenBank/DDBJ databases">
        <authorList>
            <person name="Sibley D."/>
            <person name="Venepally P."/>
            <person name="Karamycheva S."/>
            <person name="Hadjithomas M."/>
            <person name="Khan A."/>
            <person name="Brunk B."/>
            <person name="Roos D."/>
            <person name="Caler E."/>
            <person name="Lorenzi H."/>
        </authorList>
    </citation>
    <scope>NUCLEOTIDE SEQUENCE [LARGE SCALE GENOMIC DNA]</scope>
    <source>
        <strain evidence="2">p89</strain>
    </source>
</reference>
<organism evidence="1 2">
    <name type="scientific">Toxoplasma gondii p89</name>
    <dbReference type="NCBI Taxonomy" id="943119"/>
    <lineage>
        <taxon>Eukaryota</taxon>
        <taxon>Sar</taxon>
        <taxon>Alveolata</taxon>
        <taxon>Apicomplexa</taxon>
        <taxon>Conoidasida</taxon>
        <taxon>Coccidia</taxon>
        <taxon>Eucoccidiorida</taxon>
        <taxon>Eimeriorina</taxon>
        <taxon>Sarcocystidae</taxon>
        <taxon>Toxoplasma</taxon>
    </lineage>
</organism>
<dbReference type="AlphaFoldDB" id="A0A086L6P9"/>
<protein>
    <submittedName>
        <fullName evidence="1">14-3-3 superfamily protein</fullName>
    </submittedName>
</protein>